<keyword evidence="11" id="KW-0862">Zinc</keyword>
<evidence type="ECO:0000256" key="4">
    <source>
        <dbReference type="ARBA" id="ARBA00008854"/>
    </source>
</evidence>
<evidence type="ECO:0000256" key="9">
    <source>
        <dbReference type="ARBA" id="ARBA00022771"/>
    </source>
</evidence>
<evidence type="ECO:0000256" key="12">
    <source>
        <dbReference type="ARBA" id="ARBA00022989"/>
    </source>
</evidence>
<comment type="similarity">
    <text evidence="4">Belongs to the LemA family.</text>
</comment>
<evidence type="ECO:0000313" key="17">
    <source>
        <dbReference type="Proteomes" id="UP000321046"/>
    </source>
</evidence>
<keyword evidence="10" id="KW-0833">Ubl conjugation pathway</keyword>
<dbReference type="GO" id="GO:0016020">
    <property type="term" value="C:membrane"/>
    <property type="evidence" value="ECO:0007669"/>
    <property type="project" value="UniProtKB-SubCell"/>
</dbReference>
<dbReference type="GO" id="GO:0016567">
    <property type="term" value="P:protein ubiquitination"/>
    <property type="evidence" value="ECO:0007669"/>
    <property type="project" value="InterPro"/>
</dbReference>
<dbReference type="Pfam" id="PF04011">
    <property type="entry name" value="LemA"/>
    <property type="match status" value="1"/>
</dbReference>
<dbReference type="InterPro" id="IPR023353">
    <property type="entry name" value="LemA-like_dom_sf"/>
</dbReference>
<evidence type="ECO:0000256" key="10">
    <source>
        <dbReference type="ARBA" id="ARBA00022786"/>
    </source>
</evidence>
<comment type="caution">
    <text evidence="16">The sequence shown here is derived from an EMBL/GenBank/DDBJ whole genome shotgun (WGS) entry which is preliminary data.</text>
</comment>
<evidence type="ECO:0000256" key="14">
    <source>
        <dbReference type="SAM" id="Phobius"/>
    </source>
</evidence>
<dbReference type="SUPFAM" id="SSF140478">
    <property type="entry name" value="LemA-like"/>
    <property type="match status" value="1"/>
</dbReference>
<dbReference type="GO" id="GO:0008270">
    <property type="term" value="F:zinc ion binding"/>
    <property type="evidence" value="ECO:0007669"/>
    <property type="project" value="UniProtKB-KW"/>
</dbReference>
<feature type="transmembrane region" description="Helical" evidence="14">
    <location>
        <begin position="287"/>
        <end position="306"/>
    </location>
</feature>
<gene>
    <name evidence="16" type="ORF">FRC96_20890</name>
</gene>
<organism evidence="16 17">
    <name type="scientific">Lujinxingia vulgaris</name>
    <dbReference type="NCBI Taxonomy" id="2600176"/>
    <lineage>
        <taxon>Bacteria</taxon>
        <taxon>Deltaproteobacteria</taxon>
        <taxon>Bradymonadales</taxon>
        <taxon>Lujinxingiaceae</taxon>
        <taxon>Lujinxingia</taxon>
    </lineage>
</organism>
<keyword evidence="7 14" id="KW-0812">Transmembrane</keyword>
<evidence type="ECO:0000256" key="3">
    <source>
        <dbReference type="ARBA" id="ARBA00004167"/>
    </source>
</evidence>
<evidence type="ECO:0000256" key="2">
    <source>
        <dbReference type="ARBA" id="ARBA00004141"/>
    </source>
</evidence>
<dbReference type="OrthoDB" id="5386209at2"/>
<feature type="transmembrane region" description="Helical" evidence="14">
    <location>
        <begin position="245"/>
        <end position="262"/>
    </location>
</feature>
<dbReference type="GO" id="GO:0061630">
    <property type="term" value="F:ubiquitin protein ligase activity"/>
    <property type="evidence" value="ECO:0007669"/>
    <property type="project" value="UniProtKB-EC"/>
</dbReference>
<dbReference type="EMBL" id="VOSL01000147">
    <property type="protein sequence ID" value="TXD31621.1"/>
    <property type="molecule type" value="Genomic_DNA"/>
</dbReference>
<keyword evidence="13 14" id="KW-0472">Membrane</keyword>
<evidence type="ECO:0000256" key="1">
    <source>
        <dbReference type="ARBA" id="ARBA00000900"/>
    </source>
</evidence>
<dbReference type="InterPro" id="IPR007156">
    <property type="entry name" value="MamQ_LemA"/>
</dbReference>
<evidence type="ECO:0000256" key="5">
    <source>
        <dbReference type="ARBA" id="ARBA00012483"/>
    </source>
</evidence>
<evidence type="ECO:0000313" key="16">
    <source>
        <dbReference type="EMBL" id="TXD31621.1"/>
    </source>
</evidence>
<evidence type="ECO:0000256" key="13">
    <source>
        <dbReference type="ARBA" id="ARBA00023136"/>
    </source>
</evidence>
<proteinExistence type="inferred from homology"/>
<dbReference type="AlphaFoldDB" id="A0A5C6WT78"/>
<protein>
    <recommendedName>
        <fullName evidence="5">RING-type E3 ubiquitin transferase</fullName>
        <ecNumber evidence="5">2.3.2.27</ecNumber>
    </recommendedName>
</protein>
<evidence type="ECO:0000259" key="15">
    <source>
        <dbReference type="Pfam" id="PF12483"/>
    </source>
</evidence>
<dbReference type="Gene3D" id="1.20.1440.20">
    <property type="entry name" value="LemA-like domain"/>
    <property type="match status" value="1"/>
</dbReference>
<dbReference type="PANTHER" id="PTHR34478:SF1">
    <property type="entry name" value="PROTEIN LEMA"/>
    <property type="match status" value="1"/>
</dbReference>
<dbReference type="Proteomes" id="UP000321046">
    <property type="component" value="Unassembled WGS sequence"/>
</dbReference>
<keyword evidence="6" id="KW-0808">Transferase</keyword>
<evidence type="ECO:0000256" key="8">
    <source>
        <dbReference type="ARBA" id="ARBA00022723"/>
    </source>
</evidence>
<keyword evidence="8" id="KW-0479">Metal-binding</keyword>
<accession>A0A5C6WT78</accession>
<dbReference type="PANTHER" id="PTHR34478">
    <property type="entry name" value="PROTEIN LEMA"/>
    <property type="match status" value="1"/>
</dbReference>
<keyword evidence="12 14" id="KW-1133">Transmembrane helix</keyword>
<name>A0A5C6WT78_9DELT</name>
<feature type="transmembrane region" description="Helical" evidence="14">
    <location>
        <begin position="20"/>
        <end position="43"/>
    </location>
</feature>
<sequence length="452" mass="51028">MDVSLIRHLTLIDDVWQGARLASVSLADLGLLLGVALMLFLAFRALAQKRFIEDLPLSTCAGLTVGMCRVRGKARADGEHDLLRAPGSNSPVVYWSERVEEQVAVVDEAPPTRRRRRHRRVRYEWREVSRRASRASFWLEDETGRVEVDPQGAQMHTRVDFQEVIETGGPNTRRRSRARRRGGRTGLRRREVRVIHPGEEVSIIGPARLVEAGDRLRIGPGHWSAPAYVITTLGEAKITRNYGRWALFLLLVAIAILGWWVGSDDLLAMKTAAPGGPTSEPYPGARALLMVWALACVVVLYLKVILDGMVALQNRVERAWSMLEVELARRHRLITTLVELVRGYGAREAELLRELTRRRALAQPGEDPVAGGDALAEAYPDLRVSEHYRRLMEELRATEDRVARARAFYNDSVERHNTRLQRFPDSLVARALGVRPVPDERERRHTNAASVR</sequence>
<comment type="catalytic activity">
    <reaction evidence="1">
        <text>S-ubiquitinyl-[E2 ubiquitin-conjugating enzyme]-L-cysteine + [acceptor protein]-L-lysine = [E2 ubiquitin-conjugating enzyme]-L-cysteine + N(6)-ubiquitinyl-[acceptor protein]-L-lysine.</text>
        <dbReference type="EC" id="2.3.2.27"/>
    </reaction>
</comment>
<comment type="subcellular location">
    <subcellularLocation>
        <location evidence="2">Membrane</location>
        <topology evidence="2">Multi-pass membrane protein</topology>
    </subcellularLocation>
    <subcellularLocation>
        <location evidence="3">Membrane</location>
        <topology evidence="3">Single-pass membrane protein</topology>
    </subcellularLocation>
</comment>
<dbReference type="RefSeq" id="WP_146977494.1">
    <property type="nucleotide sequence ID" value="NZ_VOSL01000147.1"/>
</dbReference>
<evidence type="ECO:0000256" key="11">
    <source>
        <dbReference type="ARBA" id="ARBA00022833"/>
    </source>
</evidence>
<reference evidence="16 17" key="1">
    <citation type="submission" date="2019-08" db="EMBL/GenBank/DDBJ databases">
        <title>Bradymonadales sp. TMQ2.</title>
        <authorList>
            <person name="Liang Q."/>
        </authorList>
    </citation>
    <scope>NUCLEOTIDE SEQUENCE [LARGE SCALE GENOMIC DNA]</scope>
    <source>
        <strain evidence="16 17">TMQ2</strain>
    </source>
</reference>
<dbReference type="Pfam" id="PF12483">
    <property type="entry name" value="GIDE"/>
    <property type="match status" value="1"/>
</dbReference>
<keyword evidence="9" id="KW-0863">Zinc-finger</keyword>
<feature type="domain" description="E3 Ubiquitin ligase MUL1-like" evidence="15">
    <location>
        <begin position="115"/>
        <end position="259"/>
    </location>
</feature>
<dbReference type="InterPro" id="IPR022170">
    <property type="entry name" value="MUL1-like"/>
</dbReference>
<evidence type="ECO:0000256" key="7">
    <source>
        <dbReference type="ARBA" id="ARBA00022692"/>
    </source>
</evidence>
<evidence type="ECO:0000256" key="6">
    <source>
        <dbReference type="ARBA" id="ARBA00022679"/>
    </source>
</evidence>
<dbReference type="EC" id="2.3.2.27" evidence="5"/>